<reference evidence="4 5" key="1">
    <citation type="journal article" date="2016" name="Nat. Commun.">
        <title>Thousands of microbial genomes shed light on interconnected biogeochemical processes in an aquifer system.</title>
        <authorList>
            <person name="Anantharaman K."/>
            <person name="Brown C.T."/>
            <person name="Hug L.A."/>
            <person name="Sharon I."/>
            <person name="Castelle C.J."/>
            <person name="Probst A.J."/>
            <person name="Thomas B.C."/>
            <person name="Singh A."/>
            <person name="Wilkins M.J."/>
            <person name="Karaoz U."/>
            <person name="Brodie E.L."/>
            <person name="Williams K.H."/>
            <person name="Hubbard S.S."/>
            <person name="Banfield J.F."/>
        </authorList>
    </citation>
    <scope>NUCLEOTIDE SEQUENCE [LARGE SCALE GENOMIC DNA]</scope>
</reference>
<keyword evidence="2" id="KW-0808">Transferase</keyword>
<gene>
    <name evidence="4" type="ORF">A3G50_01580</name>
</gene>
<sequence length="180" mass="20176">MSPLATNRVFTTWHNVGSIYKYKMIVILHNIRSLYNVGSIFRTADAAGIEKIYLCGFTPTPIDQFGKYRPQLAKISLGAEKYVAWEKVDSTAKLIDKLKGEGYKIFSVEQSKKSIPYYSLKAKSYKSKTIALVLGNEIKGLPLAILKRSDKILEIPMKGRKESLNVAVAFGIIAFHLISQ</sequence>
<feature type="domain" description="tRNA/rRNA methyltransferase SpoU type" evidence="3">
    <location>
        <begin position="24"/>
        <end position="174"/>
    </location>
</feature>
<dbReference type="AlphaFoldDB" id="A0A1F6C304"/>
<dbReference type="Gene3D" id="3.40.1280.10">
    <property type="match status" value="1"/>
</dbReference>
<organism evidence="4 5">
    <name type="scientific">Candidatus Jorgensenbacteria bacterium RIFCSPLOWO2_12_FULL_42_11</name>
    <dbReference type="NCBI Taxonomy" id="1798473"/>
    <lineage>
        <taxon>Bacteria</taxon>
        <taxon>Candidatus Joergenseniibacteriota</taxon>
    </lineage>
</organism>
<dbReference type="GO" id="GO:0006396">
    <property type="term" value="P:RNA processing"/>
    <property type="evidence" value="ECO:0007669"/>
    <property type="project" value="InterPro"/>
</dbReference>
<dbReference type="InterPro" id="IPR001537">
    <property type="entry name" value="SpoU_MeTrfase"/>
</dbReference>
<dbReference type="CDD" id="cd18097">
    <property type="entry name" value="SpoU-like"/>
    <property type="match status" value="1"/>
</dbReference>
<dbReference type="Proteomes" id="UP000176633">
    <property type="component" value="Unassembled WGS sequence"/>
</dbReference>
<dbReference type="GO" id="GO:0008173">
    <property type="term" value="F:RNA methyltransferase activity"/>
    <property type="evidence" value="ECO:0007669"/>
    <property type="project" value="InterPro"/>
</dbReference>
<evidence type="ECO:0000256" key="1">
    <source>
        <dbReference type="ARBA" id="ARBA00022603"/>
    </source>
</evidence>
<accession>A0A1F6C304</accession>
<dbReference type="SUPFAM" id="SSF75217">
    <property type="entry name" value="alpha/beta knot"/>
    <property type="match status" value="1"/>
</dbReference>
<dbReference type="GO" id="GO:0032259">
    <property type="term" value="P:methylation"/>
    <property type="evidence" value="ECO:0007669"/>
    <property type="project" value="UniProtKB-KW"/>
</dbReference>
<keyword evidence="1" id="KW-0489">Methyltransferase</keyword>
<comment type="caution">
    <text evidence="4">The sequence shown here is derived from an EMBL/GenBank/DDBJ whole genome shotgun (WGS) entry which is preliminary data.</text>
</comment>
<evidence type="ECO:0000256" key="2">
    <source>
        <dbReference type="ARBA" id="ARBA00022679"/>
    </source>
</evidence>
<dbReference type="InterPro" id="IPR004441">
    <property type="entry name" value="rRNA_MeTrfase_TrmH"/>
</dbReference>
<dbReference type="PANTHER" id="PTHR46429">
    <property type="entry name" value="23S RRNA (GUANOSINE-2'-O-)-METHYLTRANSFERASE RLMB"/>
    <property type="match status" value="1"/>
</dbReference>
<dbReference type="InterPro" id="IPR029026">
    <property type="entry name" value="tRNA_m1G_MTases_N"/>
</dbReference>
<dbReference type="GO" id="GO:0003723">
    <property type="term" value="F:RNA binding"/>
    <property type="evidence" value="ECO:0007669"/>
    <property type="project" value="InterPro"/>
</dbReference>
<dbReference type="STRING" id="1798473.A3G50_01580"/>
<evidence type="ECO:0000313" key="4">
    <source>
        <dbReference type="EMBL" id="OGG43540.1"/>
    </source>
</evidence>
<name>A0A1F6C304_9BACT</name>
<dbReference type="GO" id="GO:0005829">
    <property type="term" value="C:cytosol"/>
    <property type="evidence" value="ECO:0007669"/>
    <property type="project" value="TreeGrafter"/>
</dbReference>
<evidence type="ECO:0000313" key="5">
    <source>
        <dbReference type="Proteomes" id="UP000176633"/>
    </source>
</evidence>
<dbReference type="PANTHER" id="PTHR46429:SF1">
    <property type="entry name" value="23S RRNA (GUANOSINE-2'-O-)-METHYLTRANSFERASE RLMB"/>
    <property type="match status" value="1"/>
</dbReference>
<proteinExistence type="predicted"/>
<dbReference type="InterPro" id="IPR029028">
    <property type="entry name" value="Alpha/beta_knot_MTases"/>
</dbReference>
<dbReference type="Pfam" id="PF00588">
    <property type="entry name" value="SpoU_methylase"/>
    <property type="match status" value="1"/>
</dbReference>
<dbReference type="EMBL" id="MFKM01000012">
    <property type="protein sequence ID" value="OGG43540.1"/>
    <property type="molecule type" value="Genomic_DNA"/>
</dbReference>
<protein>
    <recommendedName>
        <fullName evidence="3">tRNA/rRNA methyltransferase SpoU type domain-containing protein</fullName>
    </recommendedName>
</protein>
<evidence type="ECO:0000259" key="3">
    <source>
        <dbReference type="Pfam" id="PF00588"/>
    </source>
</evidence>